<accession>A0A4V2T3N9</accession>
<feature type="transmembrane region" description="Helical" evidence="3">
    <location>
        <begin position="49"/>
        <end position="66"/>
    </location>
</feature>
<dbReference type="InterPro" id="IPR028081">
    <property type="entry name" value="Leu-bd"/>
</dbReference>
<dbReference type="InterPro" id="IPR051010">
    <property type="entry name" value="BCAA_transport"/>
</dbReference>
<evidence type="ECO:0000313" key="5">
    <source>
        <dbReference type="EMBL" id="TCQ01804.1"/>
    </source>
</evidence>
<reference evidence="5 6" key="1">
    <citation type="submission" date="2019-03" db="EMBL/GenBank/DDBJ databases">
        <title>Genomic Encyclopedia of Type Strains, Phase IV (KMG-IV): sequencing the most valuable type-strain genomes for metagenomic binning, comparative biology and taxonomic classification.</title>
        <authorList>
            <person name="Goeker M."/>
        </authorList>
    </citation>
    <scope>NUCLEOTIDE SEQUENCE [LARGE SCALE GENOMIC DNA]</scope>
    <source>
        <strain evidence="5 6">DSM 100013</strain>
    </source>
</reference>
<comment type="caution">
    <text evidence="5">The sequence shown here is derived from an EMBL/GenBank/DDBJ whole genome shotgun (WGS) entry which is preliminary data.</text>
</comment>
<dbReference type="AlphaFoldDB" id="A0A4V2T3N9"/>
<evidence type="ECO:0000259" key="4">
    <source>
        <dbReference type="Pfam" id="PF13458"/>
    </source>
</evidence>
<protein>
    <submittedName>
        <fullName evidence="5">Amino acid/amide ABC transporter substrate-binding protein (HAAT family)</fullName>
    </submittedName>
</protein>
<dbReference type="SUPFAM" id="SSF53822">
    <property type="entry name" value="Periplasmic binding protein-like I"/>
    <property type="match status" value="1"/>
</dbReference>
<keyword evidence="3" id="KW-1133">Transmembrane helix</keyword>
<dbReference type="InterPro" id="IPR028082">
    <property type="entry name" value="Peripla_BP_I"/>
</dbReference>
<comment type="similarity">
    <text evidence="1">Belongs to the leucine-binding protein family.</text>
</comment>
<organism evidence="5 6">
    <name type="scientific">Serpentinicella alkaliphila</name>
    <dbReference type="NCBI Taxonomy" id="1734049"/>
    <lineage>
        <taxon>Bacteria</taxon>
        <taxon>Bacillati</taxon>
        <taxon>Bacillota</taxon>
        <taxon>Clostridia</taxon>
        <taxon>Peptostreptococcales</taxon>
        <taxon>Natronincolaceae</taxon>
        <taxon>Serpentinicella</taxon>
    </lineage>
</organism>
<dbReference type="EMBL" id="SLYC01000022">
    <property type="protein sequence ID" value="TCQ01804.1"/>
    <property type="molecule type" value="Genomic_DNA"/>
</dbReference>
<evidence type="ECO:0000256" key="3">
    <source>
        <dbReference type="SAM" id="Phobius"/>
    </source>
</evidence>
<keyword evidence="3" id="KW-0812">Transmembrane</keyword>
<dbReference type="Proteomes" id="UP000295504">
    <property type="component" value="Unassembled WGS sequence"/>
</dbReference>
<keyword evidence="6" id="KW-1185">Reference proteome</keyword>
<keyword evidence="2" id="KW-0732">Signal</keyword>
<evidence type="ECO:0000313" key="6">
    <source>
        <dbReference type="Proteomes" id="UP000295504"/>
    </source>
</evidence>
<feature type="domain" description="Leucine-binding protein" evidence="4">
    <location>
        <begin position="85"/>
        <end position="421"/>
    </location>
</feature>
<dbReference type="Gene3D" id="3.40.50.2300">
    <property type="match status" value="2"/>
</dbReference>
<dbReference type="PANTHER" id="PTHR30483:SF6">
    <property type="entry name" value="PERIPLASMIC BINDING PROTEIN OF ABC TRANSPORTER FOR NATURAL AMINO ACIDS"/>
    <property type="match status" value="1"/>
</dbReference>
<name>A0A4V2T3N9_9FIRM</name>
<dbReference type="PANTHER" id="PTHR30483">
    <property type="entry name" value="LEUCINE-SPECIFIC-BINDING PROTEIN"/>
    <property type="match status" value="1"/>
</dbReference>
<sequence length="435" mass="46667">MNKQKVKYLSGKYVLFLIDYELPFREATYIKIIMKTKNQKRGDYDMKKGLSLLVILMLVLSLAVTGCGKKQEATTPPPAAADDVIKIGIFEPMTGANAAGGALEVEGIRLANELYPEVLGKKVELVLADNKSDVVEAASAAARLVDRDKVVAIIGSWGSSLSMAAGDIVRDAKVPAVAASATNPLVTLGNDFYFRVCFLDPFQGTVMANYAYNNLGAKKVAIIREVSSDYSVGLAKFFEDAFKQLTGDPNAVIEVSNYNTGDSDFSSQLLNISAKNPDAIFAPGNFTESALIIAQARKLGIQTPFFGGDTWETPEFLELGGAAVEGAVFSTFFSSDVPITEESQIFLDAYRAKFGKEPAAVTALGYDAYLVILKAIERAGTTDPEAIRNEIAKTANFPGAAGMITLDENGDAVKSAVIKVVKDGEFVYSTTVEPF</sequence>
<proteinExistence type="inferred from homology"/>
<evidence type="ECO:0000256" key="2">
    <source>
        <dbReference type="ARBA" id="ARBA00022729"/>
    </source>
</evidence>
<keyword evidence="3" id="KW-0472">Membrane</keyword>
<evidence type="ECO:0000256" key="1">
    <source>
        <dbReference type="ARBA" id="ARBA00010062"/>
    </source>
</evidence>
<dbReference type="Pfam" id="PF13458">
    <property type="entry name" value="Peripla_BP_6"/>
    <property type="match status" value="1"/>
</dbReference>
<gene>
    <name evidence="5" type="ORF">EDD79_10222</name>
</gene>
<dbReference type="CDD" id="cd06347">
    <property type="entry name" value="PBP1_ABC_LivK_ligand_binding-like"/>
    <property type="match status" value="1"/>
</dbReference>